<dbReference type="InterPro" id="IPR041698">
    <property type="entry name" value="Methyltransf_25"/>
</dbReference>
<evidence type="ECO:0000313" key="5">
    <source>
        <dbReference type="Proteomes" id="UP000441797"/>
    </source>
</evidence>
<dbReference type="RefSeq" id="WP_105219889.1">
    <property type="nucleotide sequence ID" value="NZ_CAWNSU010000049.1"/>
</dbReference>
<evidence type="ECO:0000256" key="1">
    <source>
        <dbReference type="ARBA" id="ARBA00022603"/>
    </source>
</evidence>
<comment type="caution">
    <text evidence="4">The sequence shown here is derived from an EMBL/GenBank/DDBJ whole genome shotgun (WGS) entry which is preliminary data.</text>
</comment>
<evidence type="ECO:0000256" key="2">
    <source>
        <dbReference type="ARBA" id="ARBA00022679"/>
    </source>
</evidence>
<accession>A0A6N8FYZ2</accession>
<dbReference type="CDD" id="cd02440">
    <property type="entry name" value="AdoMet_MTases"/>
    <property type="match status" value="1"/>
</dbReference>
<dbReference type="InterPro" id="IPR029063">
    <property type="entry name" value="SAM-dependent_MTases_sf"/>
</dbReference>
<dbReference type="InterPro" id="IPR051052">
    <property type="entry name" value="Diverse_substrate_MTase"/>
</dbReference>
<dbReference type="Proteomes" id="UP000441797">
    <property type="component" value="Unassembled WGS sequence"/>
</dbReference>
<dbReference type="GO" id="GO:0008168">
    <property type="term" value="F:methyltransferase activity"/>
    <property type="evidence" value="ECO:0007669"/>
    <property type="project" value="UniProtKB-KW"/>
</dbReference>
<reference evidence="4 5" key="1">
    <citation type="journal article" date="2019" name="Front. Microbiol.">
        <title>Genomic Features for Desiccation Tolerance and Sugar Biosynthesis in the Extremophile Gloeocapsopsis sp. UTEX B3054.</title>
        <authorList>
            <person name="Urrejola C."/>
            <person name="Alcorta J."/>
            <person name="Salas L."/>
            <person name="Vasquez M."/>
            <person name="Polz M.F."/>
            <person name="Vicuna R."/>
            <person name="Diez B."/>
        </authorList>
    </citation>
    <scope>NUCLEOTIDE SEQUENCE [LARGE SCALE GENOMIC DNA]</scope>
    <source>
        <strain evidence="4 5">1H9</strain>
    </source>
</reference>
<keyword evidence="5" id="KW-1185">Reference proteome</keyword>
<dbReference type="Gene3D" id="3.40.50.150">
    <property type="entry name" value="Vaccinia Virus protein VP39"/>
    <property type="match status" value="1"/>
</dbReference>
<organism evidence="4 5">
    <name type="scientific">Gloeocapsopsis dulcis AAB1 = 1H9</name>
    <dbReference type="NCBI Taxonomy" id="1433147"/>
    <lineage>
        <taxon>Bacteria</taxon>
        <taxon>Bacillati</taxon>
        <taxon>Cyanobacteriota</taxon>
        <taxon>Cyanophyceae</taxon>
        <taxon>Oscillatoriophycideae</taxon>
        <taxon>Chroococcales</taxon>
        <taxon>Chroococcaceae</taxon>
        <taxon>Gloeocapsopsis</taxon>
        <taxon>Gloeocapsopsis dulcis</taxon>
    </lineage>
</organism>
<dbReference type="PANTHER" id="PTHR44942">
    <property type="entry name" value="METHYLTRANSF_11 DOMAIN-CONTAINING PROTEIN"/>
    <property type="match status" value="1"/>
</dbReference>
<dbReference type="SUPFAM" id="SSF53335">
    <property type="entry name" value="S-adenosyl-L-methionine-dependent methyltransferases"/>
    <property type="match status" value="1"/>
</dbReference>
<protein>
    <submittedName>
        <fullName evidence="4">SAM-dependent methyltransferase</fullName>
    </submittedName>
</protein>
<feature type="domain" description="Methyltransferase" evidence="3">
    <location>
        <begin position="60"/>
        <end position="146"/>
    </location>
</feature>
<gene>
    <name evidence="4" type="ORF">BWI75_16290</name>
</gene>
<proteinExistence type="predicted"/>
<dbReference type="OrthoDB" id="9797252at2"/>
<keyword evidence="1 4" id="KW-0489">Methyltransferase</keyword>
<evidence type="ECO:0000313" key="4">
    <source>
        <dbReference type="EMBL" id="MUL37842.1"/>
    </source>
</evidence>
<sequence>MTSEQANNWYSSVANVYTSEQRKNWYSTAADAYNRVRPRYPQQLINRAVELAKLPDDAIILEVGCGPGNATVAFADLGFSMICLEPNQEMCQLAQQNCIQYPKIKLVNISFEEWQLKARKFNAVLAATSFHWISPEIGYPKAAAALQDNGSLILLWNAIPIQPAYDIYQLLQEVYQTYAPSLAQYEARSTQEENLSRFGQTVIDSGLFKGLASEQLTWEATHSIDDYLTLLSTLSPYIRLEQHKREALFAGLTEVLARNCITSISVSYLSALQVAQRA</sequence>
<dbReference type="GO" id="GO:0032259">
    <property type="term" value="P:methylation"/>
    <property type="evidence" value="ECO:0007669"/>
    <property type="project" value="UniProtKB-KW"/>
</dbReference>
<keyword evidence="2 4" id="KW-0808">Transferase</keyword>
<dbReference type="PANTHER" id="PTHR44942:SF4">
    <property type="entry name" value="METHYLTRANSFERASE TYPE 11 DOMAIN-CONTAINING PROTEIN"/>
    <property type="match status" value="1"/>
</dbReference>
<dbReference type="Pfam" id="PF13649">
    <property type="entry name" value="Methyltransf_25"/>
    <property type="match status" value="1"/>
</dbReference>
<dbReference type="EMBL" id="NAPY01000027">
    <property type="protein sequence ID" value="MUL37842.1"/>
    <property type="molecule type" value="Genomic_DNA"/>
</dbReference>
<name>A0A6N8FYZ2_9CHRO</name>
<dbReference type="AlphaFoldDB" id="A0A6N8FYZ2"/>
<evidence type="ECO:0000259" key="3">
    <source>
        <dbReference type="Pfam" id="PF13649"/>
    </source>
</evidence>